<dbReference type="Pfam" id="PF09851">
    <property type="entry name" value="SHOCT"/>
    <property type="match status" value="1"/>
</dbReference>
<evidence type="ECO:0000256" key="3">
    <source>
        <dbReference type="ARBA" id="ARBA00022692"/>
    </source>
</evidence>
<evidence type="ECO:0000313" key="9">
    <source>
        <dbReference type="EMBL" id="QVT77823.1"/>
    </source>
</evidence>
<evidence type="ECO:0000256" key="1">
    <source>
        <dbReference type="ARBA" id="ARBA00004651"/>
    </source>
</evidence>
<accession>A0ABX8EGQ0</accession>
<evidence type="ECO:0000256" key="4">
    <source>
        <dbReference type="ARBA" id="ARBA00022989"/>
    </source>
</evidence>
<keyword evidence="4 6" id="KW-1133">Transmembrane helix</keyword>
<dbReference type="Pfam" id="PF13396">
    <property type="entry name" value="PLDc_N"/>
    <property type="match status" value="1"/>
</dbReference>
<feature type="domain" description="SHOCT" evidence="7">
    <location>
        <begin position="77"/>
        <end position="100"/>
    </location>
</feature>
<dbReference type="InterPro" id="IPR018649">
    <property type="entry name" value="SHOCT"/>
</dbReference>
<organism evidence="9 10">
    <name type="scientific">Nocardioides aquaticus</name>
    <dbReference type="NCBI Taxonomy" id="160826"/>
    <lineage>
        <taxon>Bacteria</taxon>
        <taxon>Bacillati</taxon>
        <taxon>Actinomycetota</taxon>
        <taxon>Actinomycetes</taxon>
        <taxon>Propionibacteriales</taxon>
        <taxon>Nocardioidaceae</taxon>
        <taxon>Nocardioides</taxon>
    </lineage>
</organism>
<name>A0ABX8EGQ0_9ACTN</name>
<feature type="transmembrane region" description="Helical" evidence="6">
    <location>
        <begin position="21"/>
        <end position="41"/>
    </location>
</feature>
<evidence type="ECO:0000256" key="2">
    <source>
        <dbReference type="ARBA" id="ARBA00022475"/>
    </source>
</evidence>
<evidence type="ECO:0000256" key="5">
    <source>
        <dbReference type="ARBA" id="ARBA00023136"/>
    </source>
</evidence>
<feature type="domain" description="Cardiolipin synthase N-terminal" evidence="8">
    <location>
        <begin position="2"/>
        <end position="42"/>
    </location>
</feature>
<evidence type="ECO:0000259" key="7">
    <source>
        <dbReference type="Pfam" id="PF09851"/>
    </source>
</evidence>
<evidence type="ECO:0000313" key="10">
    <source>
        <dbReference type="Proteomes" id="UP000679307"/>
    </source>
</evidence>
<comment type="subcellular location">
    <subcellularLocation>
        <location evidence="1">Cell membrane</location>
        <topology evidence="1">Multi-pass membrane protein</topology>
    </subcellularLocation>
</comment>
<sequence length="105" mass="11466">MMIAILSDIFRDRELNGGAKAAWTAFIVLLPWLGALSYIFARGNSMNERTRQAGLDQQARVRALIQDAAGGGTSVSDELRELAELRDGGVITPTEYEQAKVKVLT</sequence>
<dbReference type="EMBL" id="CP075371">
    <property type="protein sequence ID" value="QVT77823.1"/>
    <property type="molecule type" value="Genomic_DNA"/>
</dbReference>
<protein>
    <recommendedName>
        <fullName evidence="11">SHOCT domain-containing protein</fullName>
    </recommendedName>
</protein>
<dbReference type="InterPro" id="IPR027379">
    <property type="entry name" value="CLS_N"/>
</dbReference>
<proteinExistence type="predicted"/>
<evidence type="ECO:0000256" key="6">
    <source>
        <dbReference type="SAM" id="Phobius"/>
    </source>
</evidence>
<evidence type="ECO:0008006" key="11">
    <source>
        <dbReference type="Google" id="ProtNLM"/>
    </source>
</evidence>
<keyword evidence="3 6" id="KW-0812">Transmembrane</keyword>
<keyword evidence="5 6" id="KW-0472">Membrane</keyword>
<keyword evidence="10" id="KW-1185">Reference proteome</keyword>
<dbReference type="Proteomes" id="UP000679307">
    <property type="component" value="Chromosome"/>
</dbReference>
<gene>
    <name evidence="9" type="ORF">ENKNEFLB_00192</name>
</gene>
<keyword evidence="2" id="KW-1003">Cell membrane</keyword>
<evidence type="ECO:0000259" key="8">
    <source>
        <dbReference type="Pfam" id="PF13396"/>
    </source>
</evidence>
<reference evidence="9 10" key="1">
    <citation type="submission" date="2021-05" db="EMBL/GenBank/DDBJ databases">
        <title>Complete genome of Nocardioides aquaticus KCTC 9944T isolated from meromictic and hypersaline Ekho Lake, Antarctica.</title>
        <authorList>
            <person name="Hwang K."/>
            <person name="Kim K.M."/>
            <person name="Choe H."/>
        </authorList>
    </citation>
    <scope>NUCLEOTIDE SEQUENCE [LARGE SCALE GENOMIC DNA]</scope>
    <source>
        <strain evidence="9 10">KCTC 9944</strain>
    </source>
</reference>